<evidence type="ECO:0000256" key="1">
    <source>
        <dbReference type="ARBA" id="ARBA00023063"/>
    </source>
</evidence>
<keyword evidence="1" id="KW-0534">Nitrate assimilation</keyword>
<accession>A0AAJ1T6G3</accession>
<dbReference type="InterPro" id="IPR020945">
    <property type="entry name" value="DMSO/NO3_reduct_chaperone"/>
</dbReference>
<dbReference type="AlphaFoldDB" id="A0AAJ1T6G3"/>
<protein>
    <submittedName>
        <fullName evidence="2">Nitrate reductase delta subunit</fullName>
    </submittedName>
</protein>
<dbReference type="InterPro" id="IPR003765">
    <property type="entry name" value="NO3_reductase_chaperone_NarJ"/>
</dbReference>
<dbReference type="Pfam" id="PF02613">
    <property type="entry name" value="Nitrate_red_del"/>
    <property type="match status" value="1"/>
</dbReference>
<proteinExistence type="predicted"/>
<dbReference type="RefSeq" id="WP_307257502.1">
    <property type="nucleotide sequence ID" value="NZ_JAUSUC010000021.1"/>
</dbReference>
<evidence type="ECO:0000313" key="3">
    <source>
        <dbReference type="Proteomes" id="UP001237207"/>
    </source>
</evidence>
<dbReference type="GO" id="GO:0051131">
    <property type="term" value="P:chaperone-mediated protein complex assembly"/>
    <property type="evidence" value="ECO:0007669"/>
    <property type="project" value="InterPro"/>
</dbReference>
<dbReference type="Proteomes" id="UP001237207">
    <property type="component" value="Unassembled WGS sequence"/>
</dbReference>
<dbReference type="SUPFAM" id="SSF89155">
    <property type="entry name" value="TorD-like"/>
    <property type="match status" value="1"/>
</dbReference>
<keyword evidence="3" id="KW-1185">Reference proteome</keyword>
<dbReference type="GO" id="GO:0042128">
    <property type="term" value="P:nitrate assimilation"/>
    <property type="evidence" value="ECO:0007669"/>
    <property type="project" value="UniProtKB-KW"/>
</dbReference>
<gene>
    <name evidence="2" type="ORF">J2S13_001913</name>
</gene>
<dbReference type="PANTHER" id="PTHR43680">
    <property type="entry name" value="NITRATE REDUCTASE MOLYBDENUM COFACTOR ASSEMBLY CHAPERONE"/>
    <property type="match status" value="1"/>
</dbReference>
<organism evidence="2 3">
    <name type="scientific">Oikeobacillus pervagus</name>
    <dbReference type="NCBI Taxonomy" id="1325931"/>
    <lineage>
        <taxon>Bacteria</taxon>
        <taxon>Bacillati</taxon>
        <taxon>Bacillota</taxon>
        <taxon>Bacilli</taxon>
        <taxon>Bacillales</taxon>
        <taxon>Bacillaceae</taxon>
        <taxon>Oikeobacillus</taxon>
    </lineage>
</organism>
<dbReference type="GO" id="GO:0051082">
    <property type="term" value="F:unfolded protein binding"/>
    <property type="evidence" value="ECO:0007669"/>
    <property type="project" value="InterPro"/>
</dbReference>
<dbReference type="GO" id="GO:0016530">
    <property type="term" value="F:metallochaperone activity"/>
    <property type="evidence" value="ECO:0007669"/>
    <property type="project" value="TreeGrafter"/>
</dbReference>
<sequence length="176" mass="20797">MNQRQKVFSLVSKFLQYPDEEWRNLGEIEREIEQWKSLKIRQPLLNFFRYLHSTLYEKLCENYVYTFDFHDKTTLYLTFSVFQDQCDRGPALVQLRRQYLESGVDLYSDELPDYLPLVLEFAAIAPEKAAGKLLKLHFRAIRQLQLELQAIGSPYSDLLMACIETIESLKSEEKVS</sequence>
<reference evidence="2" key="1">
    <citation type="submission" date="2023-07" db="EMBL/GenBank/DDBJ databases">
        <title>Genomic Encyclopedia of Type Strains, Phase IV (KMG-IV): sequencing the most valuable type-strain genomes for metagenomic binning, comparative biology and taxonomic classification.</title>
        <authorList>
            <person name="Goeker M."/>
        </authorList>
    </citation>
    <scope>NUCLEOTIDE SEQUENCE</scope>
    <source>
        <strain evidence="2">DSM 23947</strain>
    </source>
</reference>
<dbReference type="NCBIfam" id="TIGR00684">
    <property type="entry name" value="narJ"/>
    <property type="match status" value="1"/>
</dbReference>
<dbReference type="EMBL" id="JAUSUC010000021">
    <property type="protein sequence ID" value="MDQ0215495.1"/>
    <property type="molecule type" value="Genomic_DNA"/>
</dbReference>
<evidence type="ECO:0000313" key="2">
    <source>
        <dbReference type="EMBL" id="MDQ0215495.1"/>
    </source>
</evidence>
<comment type="caution">
    <text evidence="2">The sequence shown here is derived from an EMBL/GenBank/DDBJ whole genome shotgun (WGS) entry which is preliminary data.</text>
</comment>
<dbReference type="InterPro" id="IPR036411">
    <property type="entry name" value="TorD-like_sf"/>
</dbReference>
<dbReference type="PANTHER" id="PTHR43680:SF2">
    <property type="entry name" value="NITRATE REDUCTASE MOLYBDENUM COFACTOR ASSEMBLY CHAPERONE NARJ"/>
    <property type="match status" value="1"/>
</dbReference>
<name>A0AAJ1T6G3_9BACI</name>
<dbReference type="Gene3D" id="1.10.3480.10">
    <property type="entry name" value="TorD-like"/>
    <property type="match status" value="1"/>
</dbReference>